<organism evidence="2 3">
    <name type="scientific">Rotaria sordida</name>
    <dbReference type="NCBI Taxonomy" id="392033"/>
    <lineage>
        <taxon>Eukaryota</taxon>
        <taxon>Metazoa</taxon>
        <taxon>Spiralia</taxon>
        <taxon>Gnathifera</taxon>
        <taxon>Rotifera</taxon>
        <taxon>Eurotatoria</taxon>
        <taxon>Bdelloidea</taxon>
        <taxon>Philodinida</taxon>
        <taxon>Philodinidae</taxon>
        <taxon>Rotaria</taxon>
    </lineage>
</organism>
<keyword evidence="1" id="KW-0175">Coiled coil</keyword>
<protein>
    <submittedName>
        <fullName evidence="2">Uncharacterized protein</fullName>
    </submittedName>
</protein>
<comment type="caution">
    <text evidence="2">The sequence shown here is derived from an EMBL/GenBank/DDBJ whole genome shotgun (WGS) entry which is preliminary data.</text>
</comment>
<proteinExistence type="predicted"/>
<reference evidence="2" key="1">
    <citation type="submission" date="2021-02" db="EMBL/GenBank/DDBJ databases">
        <authorList>
            <person name="Nowell W R."/>
        </authorList>
    </citation>
    <scope>NUCLEOTIDE SEQUENCE</scope>
</reference>
<dbReference type="Proteomes" id="UP000663870">
    <property type="component" value="Unassembled WGS sequence"/>
</dbReference>
<accession>A0A814KVE4</accession>
<evidence type="ECO:0000256" key="1">
    <source>
        <dbReference type="SAM" id="Coils"/>
    </source>
</evidence>
<feature type="coiled-coil region" evidence="1">
    <location>
        <begin position="85"/>
        <end position="149"/>
    </location>
</feature>
<name>A0A814KVE4_9BILA</name>
<dbReference type="AlphaFoldDB" id="A0A814KVE4"/>
<dbReference type="EMBL" id="CAJNOL010000421">
    <property type="protein sequence ID" value="CAF1057220.1"/>
    <property type="molecule type" value="Genomic_DNA"/>
</dbReference>
<evidence type="ECO:0000313" key="2">
    <source>
        <dbReference type="EMBL" id="CAF1057220.1"/>
    </source>
</evidence>
<keyword evidence="3" id="KW-1185">Reference proteome</keyword>
<sequence>MATTIESKPCQANDNGISCEKDARAKCFHCSCDLCLMHLTEHTQLVENQTRTFLYSHEKILNDLYNKFESLSISSRILEYPFIQLEKWRTDAHEKLDQLAEQKRREIQKKIVEYQIIFIEKTNEQKQKIDLLKKQLNNLSRQTHITNKEIKYLDDKINETKIFLNSIEKHSIKISTYAFFVNIRTNFFDLQTSKIIQPPSSIITQSTQSTRNTRSELKEFVNNANKQRLDKKRSLSVSLLL</sequence>
<gene>
    <name evidence="2" type="ORF">JXQ802_LOCUS16973</name>
</gene>
<evidence type="ECO:0000313" key="3">
    <source>
        <dbReference type="Proteomes" id="UP000663870"/>
    </source>
</evidence>